<dbReference type="InterPro" id="IPR050563">
    <property type="entry name" value="4-hydroxybenzoyl-CoA_TE"/>
</dbReference>
<dbReference type="PANTHER" id="PTHR31793">
    <property type="entry name" value="4-HYDROXYBENZOYL-COA THIOESTERASE FAMILY MEMBER"/>
    <property type="match status" value="1"/>
</dbReference>
<dbReference type="GO" id="GO:0016297">
    <property type="term" value="F:fatty acyl-[ACP] hydrolase activity"/>
    <property type="evidence" value="ECO:0007669"/>
    <property type="project" value="TreeGrafter"/>
</dbReference>
<organism evidence="1 2">
    <name type="scientific">Panicum virgatum</name>
    <name type="common">Blackwell switchgrass</name>
    <dbReference type="NCBI Taxonomy" id="38727"/>
    <lineage>
        <taxon>Eukaryota</taxon>
        <taxon>Viridiplantae</taxon>
        <taxon>Streptophyta</taxon>
        <taxon>Embryophyta</taxon>
        <taxon>Tracheophyta</taxon>
        <taxon>Spermatophyta</taxon>
        <taxon>Magnoliopsida</taxon>
        <taxon>Liliopsida</taxon>
        <taxon>Poales</taxon>
        <taxon>Poaceae</taxon>
        <taxon>PACMAD clade</taxon>
        <taxon>Panicoideae</taxon>
        <taxon>Panicodae</taxon>
        <taxon>Paniceae</taxon>
        <taxon>Panicinae</taxon>
        <taxon>Panicum</taxon>
        <taxon>Panicum sect. Hiantes</taxon>
    </lineage>
</organism>
<evidence type="ECO:0000313" key="2">
    <source>
        <dbReference type="Proteomes" id="UP000823388"/>
    </source>
</evidence>
<sequence length="215" mass="24098">MPQTCNQLPANAKQAIPHLVSVITARALPRSGRCQVAFPGQTAHLGGRRALRAAPKLCRPLHAILDTERKLRLDKYFEVEMTVRDCDLDKYGVVNNAIYASYIDKGREMLLAGLGFSTDSLASRGCALATSELNLKYFAPLKDKDKFVVMMRPVEIKGVRIFAEYFIETLPNRNVVLKAVGSFVCLNKDYRPTRVFPELSTKLLQFFASDDDKLN</sequence>
<dbReference type="InterPro" id="IPR029069">
    <property type="entry name" value="HotDog_dom_sf"/>
</dbReference>
<dbReference type="Pfam" id="PF13279">
    <property type="entry name" value="4HBT_2"/>
    <property type="match status" value="1"/>
</dbReference>
<keyword evidence="2" id="KW-1185">Reference proteome</keyword>
<evidence type="ECO:0008006" key="3">
    <source>
        <dbReference type="Google" id="ProtNLM"/>
    </source>
</evidence>
<reference evidence="1" key="1">
    <citation type="submission" date="2020-05" db="EMBL/GenBank/DDBJ databases">
        <title>WGS assembly of Panicum virgatum.</title>
        <authorList>
            <person name="Lovell J.T."/>
            <person name="Jenkins J."/>
            <person name="Shu S."/>
            <person name="Juenger T.E."/>
            <person name="Schmutz J."/>
        </authorList>
    </citation>
    <scope>NUCLEOTIDE SEQUENCE</scope>
    <source>
        <strain evidence="1">AP13</strain>
    </source>
</reference>
<name>A0A8T0QCG2_PANVG</name>
<dbReference type="Proteomes" id="UP000823388">
    <property type="component" value="Chromosome 7K"/>
</dbReference>
<dbReference type="EMBL" id="CM029049">
    <property type="protein sequence ID" value="KAG2570908.1"/>
    <property type="molecule type" value="Genomic_DNA"/>
</dbReference>
<dbReference type="GO" id="GO:0009507">
    <property type="term" value="C:chloroplast"/>
    <property type="evidence" value="ECO:0007669"/>
    <property type="project" value="TreeGrafter"/>
</dbReference>
<dbReference type="PANTHER" id="PTHR31793:SF4">
    <property type="entry name" value="OS02G0659700 PROTEIN"/>
    <property type="match status" value="1"/>
</dbReference>
<comment type="caution">
    <text evidence="1">The sequence shown here is derived from an EMBL/GenBank/DDBJ whole genome shotgun (WGS) entry which is preliminary data.</text>
</comment>
<dbReference type="AlphaFoldDB" id="A0A8T0QCG2"/>
<proteinExistence type="predicted"/>
<dbReference type="Gene3D" id="3.10.129.10">
    <property type="entry name" value="Hotdog Thioesterase"/>
    <property type="match status" value="1"/>
</dbReference>
<protein>
    <recommendedName>
        <fullName evidence="3">Thioesterase domain-containing protein</fullName>
    </recommendedName>
</protein>
<accession>A0A8T0QCG2</accession>
<dbReference type="SUPFAM" id="SSF54637">
    <property type="entry name" value="Thioesterase/thiol ester dehydrase-isomerase"/>
    <property type="match status" value="1"/>
</dbReference>
<dbReference type="CDD" id="cd00586">
    <property type="entry name" value="4HBT"/>
    <property type="match status" value="1"/>
</dbReference>
<evidence type="ECO:0000313" key="1">
    <source>
        <dbReference type="EMBL" id="KAG2570908.1"/>
    </source>
</evidence>
<gene>
    <name evidence="1" type="ORF">PVAP13_7KG030500</name>
</gene>